<gene>
    <name evidence="2" type="ORF">RRG08_042385</name>
</gene>
<evidence type="ECO:0000313" key="2">
    <source>
        <dbReference type="EMBL" id="KAK3766605.1"/>
    </source>
</evidence>
<protein>
    <submittedName>
        <fullName evidence="2">Uncharacterized protein</fullName>
    </submittedName>
</protein>
<reference evidence="2" key="1">
    <citation type="journal article" date="2023" name="G3 (Bethesda)">
        <title>A reference genome for the long-term kleptoplast-retaining sea slug Elysia crispata morphotype clarki.</title>
        <authorList>
            <person name="Eastman K.E."/>
            <person name="Pendleton A.L."/>
            <person name="Shaikh M.A."/>
            <person name="Suttiyut T."/>
            <person name="Ogas R."/>
            <person name="Tomko P."/>
            <person name="Gavelis G."/>
            <person name="Widhalm J.R."/>
            <person name="Wisecaver J.H."/>
        </authorList>
    </citation>
    <scope>NUCLEOTIDE SEQUENCE</scope>
    <source>
        <strain evidence="2">ECLA1</strain>
    </source>
</reference>
<name>A0AAE1DE57_9GAST</name>
<feature type="region of interest" description="Disordered" evidence="1">
    <location>
        <begin position="1"/>
        <end position="79"/>
    </location>
</feature>
<keyword evidence="3" id="KW-1185">Reference proteome</keyword>
<feature type="compositionally biased region" description="Polar residues" evidence="1">
    <location>
        <begin position="18"/>
        <end position="27"/>
    </location>
</feature>
<evidence type="ECO:0000256" key="1">
    <source>
        <dbReference type="SAM" id="MobiDB-lite"/>
    </source>
</evidence>
<dbReference type="Proteomes" id="UP001283361">
    <property type="component" value="Unassembled WGS sequence"/>
</dbReference>
<comment type="caution">
    <text evidence="2">The sequence shown here is derived from an EMBL/GenBank/DDBJ whole genome shotgun (WGS) entry which is preliminary data.</text>
</comment>
<organism evidence="2 3">
    <name type="scientific">Elysia crispata</name>
    <name type="common">lettuce slug</name>
    <dbReference type="NCBI Taxonomy" id="231223"/>
    <lineage>
        <taxon>Eukaryota</taxon>
        <taxon>Metazoa</taxon>
        <taxon>Spiralia</taxon>
        <taxon>Lophotrochozoa</taxon>
        <taxon>Mollusca</taxon>
        <taxon>Gastropoda</taxon>
        <taxon>Heterobranchia</taxon>
        <taxon>Euthyneura</taxon>
        <taxon>Panpulmonata</taxon>
        <taxon>Sacoglossa</taxon>
        <taxon>Placobranchoidea</taxon>
        <taxon>Plakobranchidae</taxon>
        <taxon>Elysia</taxon>
    </lineage>
</organism>
<dbReference type="EMBL" id="JAWDGP010004208">
    <property type="protein sequence ID" value="KAK3766605.1"/>
    <property type="molecule type" value="Genomic_DNA"/>
</dbReference>
<proteinExistence type="predicted"/>
<accession>A0AAE1DE57</accession>
<sequence length="91" mass="9933">MPVETDHARGTPKITYRQLASCSPGTTSRQPRHPPSPSRLERKTAQTSLNSWRGPEPSNLMGTSGGRKGGPPTRNQALKDSSCIKCGRYQK</sequence>
<dbReference type="AlphaFoldDB" id="A0AAE1DE57"/>
<evidence type="ECO:0000313" key="3">
    <source>
        <dbReference type="Proteomes" id="UP001283361"/>
    </source>
</evidence>